<dbReference type="Proteomes" id="UP000254589">
    <property type="component" value="Unassembled WGS sequence"/>
</dbReference>
<evidence type="ECO:0000256" key="1">
    <source>
        <dbReference type="ARBA" id="ARBA00004651"/>
    </source>
</evidence>
<evidence type="ECO:0000313" key="11">
    <source>
        <dbReference type="Proteomes" id="UP000254589"/>
    </source>
</evidence>
<dbReference type="PRINTS" id="PR00953">
    <property type="entry name" value="TYPE3IMRPROT"/>
</dbReference>
<dbReference type="KEGG" id="ppul:RO07_21100"/>
<reference evidence="10" key="1">
    <citation type="submission" date="2014-12" db="EMBL/GenBank/DDBJ databases">
        <title>Complete Genome Sequencing of Pandoraea pulmonicola DSM 16583.</title>
        <authorList>
            <person name="Chan K.-G."/>
        </authorList>
    </citation>
    <scope>NUCLEOTIDE SEQUENCE [LARGE SCALE GENOMIC DNA]</scope>
    <source>
        <strain evidence="10">DSM 16583</strain>
    </source>
</reference>
<evidence type="ECO:0000256" key="6">
    <source>
        <dbReference type="ARBA" id="ARBA00023136"/>
    </source>
</evidence>
<dbReference type="AlphaFoldDB" id="A0AAJ4ZHK6"/>
<dbReference type="EMBL" id="UGSJ01000002">
    <property type="protein sequence ID" value="SUD95598.1"/>
    <property type="molecule type" value="Genomic_DNA"/>
</dbReference>
<accession>A0AAJ4ZHK6</accession>
<comment type="similarity">
    <text evidence="2 7">Belongs to the FliR/MopE/SpaR family.</text>
</comment>
<proteinExistence type="inferred from homology"/>
<feature type="transmembrane region" description="Helical" evidence="7">
    <location>
        <begin position="36"/>
        <end position="54"/>
    </location>
</feature>
<evidence type="ECO:0000313" key="8">
    <source>
        <dbReference type="EMBL" id="AJC22360.1"/>
    </source>
</evidence>
<dbReference type="InterPro" id="IPR002010">
    <property type="entry name" value="T3SS_IM_R"/>
</dbReference>
<dbReference type="Pfam" id="PF01311">
    <property type="entry name" value="Bac_export_1"/>
    <property type="match status" value="1"/>
</dbReference>
<feature type="transmembrane region" description="Helical" evidence="7">
    <location>
        <begin position="66"/>
        <end position="93"/>
    </location>
</feature>
<feature type="transmembrane region" description="Helical" evidence="7">
    <location>
        <begin position="130"/>
        <end position="150"/>
    </location>
</feature>
<keyword evidence="10" id="KW-1185">Reference proteome</keyword>
<dbReference type="NCBIfam" id="TIGR01401">
    <property type="entry name" value="fliR_like_III"/>
    <property type="match status" value="1"/>
</dbReference>
<evidence type="ECO:0000256" key="5">
    <source>
        <dbReference type="ARBA" id="ARBA00022989"/>
    </source>
</evidence>
<reference evidence="8" key="2">
    <citation type="submission" date="2016-11" db="EMBL/GenBank/DDBJ databases">
        <title>Complete Genome Sequencing of Pandoraea pulmonicola DSM 16583.</title>
        <authorList>
            <person name="Chan K.-G."/>
        </authorList>
    </citation>
    <scope>NUCLEOTIDE SEQUENCE</scope>
    <source>
        <strain evidence="8">DSM 16583</strain>
    </source>
</reference>
<evidence type="ECO:0000313" key="9">
    <source>
        <dbReference type="EMBL" id="SUD95598.1"/>
    </source>
</evidence>
<name>A0AAJ4ZHK6_PANPU</name>
<dbReference type="EMBL" id="CP010310">
    <property type="protein sequence ID" value="AJC22360.1"/>
    <property type="molecule type" value="Genomic_DNA"/>
</dbReference>
<reference evidence="9 11" key="3">
    <citation type="submission" date="2018-06" db="EMBL/GenBank/DDBJ databases">
        <authorList>
            <consortium name="Pathogen Informatics"/>
            <person name="Doyle S."/>
        </authorList>
    </citation>
    <scope>NUCLEOTIDE SEQUENCE [LARGE SCALE GENOMIC DNA]</scope>
    <source>
        <strain evidence="9 11">NCTC13159</strain>
    </source>
</reference>
<dbReference type="PANTHER" id="PTHR30065">
    <property type="entry name" value="FLAGELLAR BIOSYNTHETIC PROTEIN FLIR"/>
    <property type="match status" value="1"/>
</dbReference>
<dbReference type="InterPro" id="IPR006304">
    <property type="entry name" value="T3SS_SpaR/YscT"/>
</dbReference>
<dbReference type="RefSeq" id="WP_039411164.1">
    <property type="nucleotide sequence ID" value="NZ_CP010310.2"/>
</dbReference>
<protein>
    <submittedName>
        <fullName evidence="8">EscT/YscT/HrcT family type III secretion system export apparatus protein</fullName>
    </submittedName>
    <submittedName>
        <fullName evidence="9">Type III secretion system protein SpaR</fullName>
    </submittedName>
</protein>
<evidence type="ECO:0000256" key="3">
    <source>
        <dbReference type="ARBA" id="ARBA00022475"/>
    </source>
</evidence>
<evidence type="ECO:0000256" key="2">
    <source>
        <dbReference type="ARBA" id="ARBA00009772"/>
    </source>
</evidence>
<evidence type="ECO:0000256" key="7">
    <source>
        <dbReference type="RuleBase" id="RU362072"/>
    </source>
</evidence>
<comment type="subcellular location">
    <subcellularLocation>
        <location evidence="1 7">Cell membrane</location>
        <topology evidence="1 7">Multi-pass membrane protein</topology>
    </subcellularLocation>
</comment>
<keyword evidence="6 7" id="KW-0472">Membrane</keyword>
<dbReference type="GO" id="GO:0005886">
    <property type="term" value="C:plasma membrane"/>
    <property type="evidence" value="ECO:0007669"/>
    <property type="project" value="UniProtKB-SubCell"/>
</dbReference>
<feature type="transmembrane region" description="Helical" evidence="7">
    <location>
        <begin position="213"/>
        <end position="231"/>
    </location>
</feature>
<dbReference type="GO" id="GO:0006605">
    <property type="term" value="P:protein targeting"/>
    <property type="evidence" value="ECO:0007669"/>
    <property type="project" value="UniProtKB-UniRule"/>
</dbReference>
<gene>
    <name evidence="9" type="ORF">NCTC13159_05070</name>
    <name evidence="8" type="ORF">RO07_21100</name>
</gene>
<sequence length="248" mass="26926">MTEWLAPFYRELEAVAIAYARVAPVFYLMPFLNDRVLANGVIRNCLIVVVILGLRPGLPPPEATNIVSLLGLCMSEAFVGLTLGVTLALPFWVATAIGELIDNQRGATISDSIDPATGVEASVLGPFVSLFYVAAFLQQGGMLMIVQALYKSYRHIPAGMAPHADVWRYGAVLTELVAKSLSLAAPVLIVMFLSDILLGIFSRFCPQANPFSLSLSVKSVVAFLVFHLYFVRAAPYELNALWGHRIGP</sequence>
<keyword evidence="4 7" id="KW-0812">Transmembrane</keyword>
<keyword evidence="3 7" id="KW-1003">Cell membrane</keyword>
<keyword evidence="5 7" id="KW-1133">Transmembrane helix</keyword>
<evidence type="ECO:0000256" key="4">
    <source>
        <dbReference type="ARBA" id="ARBA00022692"/>
    </source>
</evidence>
<dbReference type="PANTHER" id="PTHR30065:SF1">
    <property type="entry name" value="SURFACE PRESENTATION OF ANTIGENS PROTEIN SPAR"/>
    <property type="match status" value="1"/>
</dbReference>
<dbReference type="Proteomes" id="UP000035086">
    <property type="component" value="Chromosome"/>
</dbReference>
<organism evidence="9 11">
    <name type="scientific">Pandoraea pulmonicola</name>
    <dbReference type="NCBI Taxonomy" id="93221"/>
    <lineage>
        <taxon>Bacteria</taxon>
        <taxon>Pseudomonadati</taxon>
        <taxon>Pseudomonadota</taxon>
        <taxon>Betaproteobacteria</taxon>
        <taxon>Burkholderiales</taxon>
        <taxon>Burkholderiaceae</taxon>
        <taxon>Pandoraea</taxon>
    </lineage>
</organism>
<feature type="transmembrane region" description="Helical" evidence="7">
    <location>
        <begin position="183"/>
        <end position="201"/>
    </location>
</feature>
<evidence type="ECO:0000313" key="10">
    <source>
        <dbReference type="Proteomes" id="UP000035086"/>
    </source>
</evidence>